<sequence length="85" mass="9967">MGFEEDDRKTFSIIGEAGGYFREINLGKRQDIHSRARVCSYVPSLAQIRQPAAGGKRKQQSDVEKHQYDQNISKIIDFQKRFKYW</sequence>
<dbReference type="AlphaFoldDB" id="A0AAU9R4S7"/>
<accession>A0AAU9R4S7</accession>
<dbReference type="Pfam" id="PF07734">
    <property type="entry name" value="FBA_1"/>
    <property type="match status" value="1"/>
</dbReference>
<dbReference type="InterPro" id="IPR006527">
    <property type="entry name" value="F-box-assoc_dom_typ1"/>
</dbReference>
<evidence type="ECO:0000259" key="1">
    <source>
        <dbReference type="Pfam" id="PF07734"/>
    </source>
</evidence>
<reference evidence="2 3" key="1">
    <citation type="submission" date="2022-03" db="EMBL/GenBank/DDBJ databases">
        <authorList>
            <person name="Nunn A."/>
            <person name="Chopra R."/>
            <person name="Nunn A."/>
            <person name="Contreras Garrido A."/>
        </authorList>
    </citation>
    <scope>NUCLEOTIDE SEQUENCE [LARGE SCALE GENOMIC DNA]</scope>
</reference>
<gene>
    <name evidence="2" type="ORF">TAV2_LOCUS1282</name>
</gene>
<evidence type="ECO:0000313" key="3">
    <source>
        <dbReference type="Proteomes" id="UP000836841"/>
    </source>
</evidence>
<name>A0AAU9R4S7_THLAR</name>
<organism evidence="2 3">
    <name type="scientific">Thlaspi arvense</name>
    <name type="common">Field penny-cress</name>
    <dbReference type="NCBI Taxonomy" id="13288"/>
    <lineage>
        <taxon>Eukaryota</taxon>
        <taxon>Viridiplantae</taxon>
        <taxon>Streptophyta</taxon>
        <taxon>Embryophyta</taxon>
        <taxon>Tracheophyta</taxon>
        <taxon>Spermatophyta</taxon>
        <taxon>Magnoliopsida</taxon>
        <taxon>eudicotyledons</taxon>
        <taxon>Gunneridae</taxon>
        <taxon>Pentapetalae</taxon>
        <taxon>rosids</taxon>
        <taxon>malvids</taxon>
        <taxon>Brassicales</taxon>
        <taxon>Brassicaceae</taxon>
        <taxon>Thlaspideae</taxon>
        <taxon>Thlaspi</taxon>
    </lineage>
</organism>
<keyword evidence="3" id="KW-1185">Reference proteome</keyword>
<evidence type="ECO:0000313" key="2">
    <source>
        <dbReference type="EMBL" id="CAH2033710.1"/>
    </source>
</evidence>
<dbReference type="Proteomes" id="UP000836841">
    <property type="component" value="Chromosome 1"/>
</dbReference>
<proteinExistence type="predicted"/>
<feature type="domain" description="F-box associated beta-propeller type 1" evidence="1">
    <location>
        <begin position="5"/>
        <end position="48"/>
    </location>
</feature>
<protein>
    <recommendedName>
        <fullName evidence="1">F-box associated beta-propeller type 1 domain-containing protein</fullName>
    </recommendedName>
</protein>
<dbReference type="EMBL" id="OU466857">
    <property type="protein sequence ID" value="CAH2033710.1"/>
    <property type="molecule type" value="Genomic_DNA"/>
</dbReference>